<evidence type="ECO:0008006" key="2">
    <source>
        <dbReference type="Google" id="ProtNLM"/>
    </source>
</evidence>
<sequence>MVSKRNSNFTWLIGTKFVPLLSQGILSELQGIMKVLRFALWSRSIIPCLASGCEGLGWSEKRCGVGLLLRSMVLKGVGGSRIRFWSDVWCGVVPLKVSFPEFYRITRDKEAYVANHLRVWNDVVHWEMDFIRLFNDWELESVPNFLDLLYSVSTKGQGANQSCWKPSGSKIFQVRSFYYALSPTDSVFSMEMYLEAESPA</sequence>
<dbReference type="PANTHER" id="PTHR36617">
    <property type="entry name" value="PROTEIN, PUTATIVE-RELATED"/>
    <property type="match status" value="1"/>
</dbReference>
<name>A0A2N9JAH3_FAGSY</name>
<proteinExistence type="predicted"/>
<accession>A0A2N9JAH3</accession>
<organism evidence="1">
    <name type="scientific">Fagus sylvatica</name>
    <name type="common">Beechnut</name>
    <dbReference type="NCBI Taxonomy" id="28930"/>
    <lineage>
        <taxon>Eukaryota</taxon>
        <taxon>Viridiplantae</taxon>
        <taxon>Streptophyta</taxon>
        <taxon>Embryophyta</taxon>
        <taxon>Tracheophyta</taxon>
        <taxon>Spermatophyta</taxon>
        <taxon>Magnoliopsida</taxon>
        <taxon>eudicotyledons</taxon>
        <taxon>Gunneridae</taxon>
        <taxon>Pentapetalae</taxon>
        <taxon>rosids</taxon>
        <taxon>fabids</taxon>
        <taxon>Fagales</taxon>
        <taxon>Fagaceae</taxon>
        <taxon>Fagus</taxon>
    </lineage>
</organism>
<dbReference type="AlphaFoldDB" id="A0A2N9JAH3"/>
<evidence type="ECO:0000313" key="1">
    <source>
        <dbReference type="EMBL" id="SPD33560.1"/>
    </source>
</evidence>
<gene>
    <name evidence="1" type="ORF">FSB_LOCUS61442</name>
</gene>
<dbReference type="PANTHER" id="PTHR36617:SF5">
    <property type="entry name" value="OS05G0421675 PROTEIN"/>
    <property type="match status" value="1"/>
</dbReference>
<protein>
    <recommendedName>
        <fullName evidence="2">Reverse transcriptase zinc-binding domain-containing protein</fullName>
    </recommendedName>
</protein>
<reference evidence="1" key="1">
    <citation type="submission" date="2018-02" db="EMBL/GenBank/DDBJ databases">
        <authorList>
            <person name="Cohen D.B."/>
            <person name="Kent A.D."/>
        </authorList>
    </citation>
    <scope>NUCLEOTIDE SEQUENCE</scope>
</reference>
<dbReference type="EMBL" id="OIVN01006460">
    <property type="protein sequence ID" value="SPD33560.1"/>
    <property type="molecule type" value="Genomic_DNA"/>
</dbReference>